<accession>A0A376B3V1</accession>
<reference evidence="15" key="1">
    <citation type="submission" date="2018-06" db="EMBL/GenBank/DDBJ databases">
        <authorList>
            <person name="Guldener U."/>
        </authorList>
    </citation>
    <scope>NUCLEOTIDE SEQUENCE [LARGE SCALE GENOMIC DNA]</scope>
    <source>
        <strain evidence="15">UTAD17</strain>
    </source>
</reference>
<dbReference type="VEuPathDB" id="FungiDB:SCODWIG_01030"/>
<dbReference type="InterPro" id="IPR003043">
    <property type="entry name" value="Uropor_MeTrfase_CS"/>
</dbReference>
<dbReference type="FunFam" id="3.40.1010.10:FF:000006">
    <property type="entry name" value="Siroheme synthase, putative"/>
    <property type="match status" value="1"/>
</dbReference>
<evidence type="ECO:0000256" key="10">
    <source>
        <dbReference type="ARBA" id="ARBA00055636"/>
    </source>
</evidence>
<feature type="compositionally biased region" description="Basic and acidic residues" evidence="12">
    <location>
        <begin position="295"/>
        <end position="304"/>
    </location>
</feature>
<feature type="region of interest" description="Disordered" evidence="12">
    <location>
        <begin position="283"/>
        <end position="305"/>
    </location>
</feature>
<evidence type="ECO:0000256" key="1">
    <source>
        <dbReference type="ARBA" id="ARBA00005879"/>
    </source>
</evidence>
<dbReference type="InterPro" id="IPR035996">
    <property type="entry name" value="4pyrrol_Methylase_sf"/>
</dbReference>
<keyword evidence="6" id="KW-0949">S-adenosyl-L-methionine</keyword>
<dbReference type="Gene3D" id="3.30.950.10">
    <property type="entry name" value="Methyltransferase, Cobalt-precorrin-4 Transmethylase, Domain 2"/>
    <property type="match status" value="1"/>
</dbReference>
<dbReference type="GO" id="GO:0019354">
    <property type="term" value="P:siroheme biosynthetic process"/>
    <property type="evidence" value="ECO:0007669"/>
    <property type="project" value="InterPro"/>
</dbReference>
<name>A0A376B3V1_9ASCO</name>
<dbReference type="InterPro" id="IPR006366">
    <property type="entry name" value="CobA/CysG_C"/>
</dbReference>
<dbReference type="EMBL" id="UFAJ01000115">
    <property type="protein sequence ID" value="SSD59269.1"/>
    <property type="molecule type" value="Genomic_DNA"/>
</dbReference>
<dbReference type="InterPro" id="IPR012066">
    <property type="entry name" value="Met1_fungi"/>
</dbReference>
<evidence type="ECO:0000256" key="11">
    <source>
        <dbReference type="RuleBase" id="RU003960"/>
    </source>
</evidence>
<evidence type="ECO:0000256" key="2">
    <source>
        <dbReference type="ARBA" id="ARBA00012162"/>
    </source>
</evidence>
<evidence type="ECO:0000256" key="6">
    <source>
        <dbReference type="ARBA" id="ARBA00022691"/>
    </source>
</evidence>
<feature type="domain" description="Tetrapyrrole methylase" evidence="13">
    <location>
        <begin position="330"/>
        <end position="540"/>
    </location>
</feature>
<dbReference type="FunFam" id="3.30.950.10:FF:000005">
    <property type="entry name" value="Uroporphyrin-III c-methyltransferase, putative"/>
    <property type="match status" value="1"/>
</dbReference>
<dbReference type="Pfam" id="PF00590">
    <property type="entry name" value="TP_methylase"/>
    <property type="match status" value="1"/>
</dbReference>
<evidence type="ECO:0000313" key="15">
    <source>
        <dbReference type="Proteomes" id="UP000262825"/>
    </source>
</evidence>
<gene>
    <name evidence="14" type="ORF">SCODWIG_01030</name>
</gene>
<evidence type="ECO:0000256" key="5">
    <source>
        <dbReference type="ARBA" id="ARBA00022679"/>
    </source>
</evidence>
<evidence type="ECO:0000256" key="12">
    <source>
        <dbReference type="SAM" id="MobiDB-lite"/>
    </source>
</evidence>
<dbReference type="PANTHER" id="PTHR45790:SF6">
    <property type="entry name" value="UROPORPHYRINOGEN-III C-METHYLTRANSFERASE"/>
    <property type="match status" value="1"/>
</dbReference>
<dbReference type="SUPFAM" id="SSF53790">
    <property type="entry name" value="Tetrapyrrole methylase"/>
    <property type="match status" value="1"/>
</dbReference>
<evidence type="ECO:0000256" key="9">
    <source>
        <dbReference type="ARBA" id="ARBA00052360"/>
    </source>
</evidence>
<evidence type="ECO:0000259" key="13">
    <source>
        <dbReference type="Pfam" id="PF00590"/>
    </source>
</evidence>
<dbReference type="GO" id="GO:0004851">
    <property type="term" value="F:uroporphyrin-III C-methyltransferase activity"/>
    <property type="evidence" value="ECO:0007669"/>
    <property type="project" value="UniProtKB-EC"/>
</dbReference>
<comment type="catalytic activity">
    <reaction evidence="9">
        <text>uroporphyrinogen III + 2 S-adenosyl-L-methionine = precorrin-2 + 2 S-adenosyl-L-homocysteine + H(+)</text>
        <dbReference type="Rhea" id="RHEA:32459"/>
        <dbReference type="ChEBI" id="CHEBI:15378"/>
        <dbReference type="ChEBI" id="CHEBI:57308"/>
        <dbReference type="ChEBI" id="CHEBI:57856"/>
        <dbReference type="ChEBI" id="CHEBI:58827"/>
        <dbReference type="ChEBI" id="CHEBI:59789"/>
        <dbReference type="EC" id="2.1.1.107"/>
    </reaction>
</comment>
<evidence type="ECO:0000256" key="3">
    <source>
        <dbReference type="ARBA" id="ARBA00022603"/>
    </source>
</evidence>
<comment type="function">
    <text evidence="10">Siroheme synthase involved in methionine biosynthesis.</text>
</comment>
<keyword evidence="8" id="KW-0627">Porphyrin biosynthesis</keyword>
<evidence type="ECO:0000256" key="4">
    <source>
        <dbReference type="ARBA" id="ARBA00022605"/>
    </source>
</evidence>
<dbReference type="InterPro" id="IPR014776">
    <property type="entry name" value="4pyrrole_Mease_sub2"/>
</dbReference>
<proteinExistence type="inferred from homology"/>
<dbReference type="InterPro" id="IPR050161">
    <property type="entry name" value="Siro_Cobalamin_biosynth"/>
</dbReference>
<dbReference type="InterPro" id="IPR014777">
    <property type="entry name" value="4pyrrole_Mease_sub1"/>
</dbReference>
<keyword evidence="5 11" id="KW-0808">Transferase</keyword>
<dbReference type="GO" id="GO:0000103">
    <property type="term" value="P:sulfate assimilation"/>
    <property type="evidence" value="ECO:0007669"/>
    <property type="project" value="InterPro"/>
</dbReference>
<organism evidence="14 15">
    <name type="scientific">Saccharomycodes ludwigii</name>
    <dbReference type="NCBI Taxonomy" id="36035"/>
    <lineage>
        <taxon>Eukaryota</taxon>
        <taxon>Fungi</taxon>
        <taxon>Dikarya</taxon>
        <taxon>Ascomycota</taxon>
        <taxon>Saccharomycotina</taxon>
        <taxon>Saccharomycetes</taxon>
        <taxon>Saccharomycodales</taxon>
        <taxon>Saccharomycodaceae</taxon>
        <taxon>Saccharomycodes</taxon>
    </lineage>
</organism>
<keyword evidence="3 11" id="KW-0489">Methyltransferase</keyword>
<dbReference type="PIRSF" id="PIRSF036555">
    <property type="entry name" value="SUMT_yeast"/>
    <property type="match status" value="1"/>
</dbReference>
<dbReference type="Gene3D" id="3.40.1010.10">
    <property type="entry name" value="Cobalt-precorrin-4 Transmethylase, Domain 1"/>
    <property type="match status" value="1"/>
</dbReference>
<dbReference type="PROSITE" id="PS00839">
    <property type="entry name" value="SUMT_1"/>
    <property type="match status" value="1"/>
</dbReference>
<evidence type="ECO:0000313" key="14">
    <source>
        <dbReference type="EMBL" id="SSD59269.1"/>
    </source>
</evidence>
<protein>
    <recommendedName>
        <fullName evidence="2">uroporphyrinogen-III C-methyltransferase</fullName>
        <ecNumber evidence="2">2.1.1.107</ecNumber>
    </recommendedName>
</protein>
<dbReference type="CDD" id="cd11642">
    <property type="entry name" value="SUMT"/>
    <property type="match status" value="1"/>
</dbReference>
<keyword evidence="7" id="KW-0486">Methionine biosynthesis</keyword>
<dbReference type="InterPro" id="IPR000878">
    <property type="entry name" value="4pyrrol_Mease"/>
</dbReference>
<keyword evidence="15" id="KW-1185">Reference proteome</keyword>
<dbReference type="Proteomes" id="UP000262825">
    <property type="component" value="Unassembled WGS sequence"/>
</dbReference>
<dbReference type="PANTHER" id="PTHR45790">
    <property type="entry name" value="SIROHEME SYNTHASE-RELATED"/>
    <property type="match status" value="1"/>
</dbReference>
<dbReference type="GO" id="GO:0032259">
    <property type="term" value="P:methylation"/>
    <property type="evidence" value="ECO:0007669"/>
    <property type="project" value="UniProtKB-KW"/>
</dbReference>
<dbReference type="PROSITE" id="PS00840">
    <property type="entry name" value="SUMT_2"/>
    <property type="match status" value="1"/>
</dbReference>
<sequence>MIHDPIPLITSLNTVDEVHLLVGVSSIKTAVSRIDACLKSGAKVKIIIPPIFTNNTTFLNNNNQIKRIHDIFSENIANNSIQIFIRDFKLSDLTTLGRSMTSFVVDRVFVNLESCDALVQKEIFKQCVKLRIPLNTYQQPDFSTFNLVSTYHDDKSGLQIAITTNRNGCLLSNRLKRELELKFLKPYRISEVVSNMGNIRSQLLIKDLNKLSETNYINSLGFGIDEDSWDSHKLNDFVSEFNKDEKFLKLQRSRWLSQVLAYYPLEALADITLDQLSANFGTEKNNTELNTTDTTKNKSTKDDSNQQLSKILDLSNLSNATKQKTGRGSISLVGSGPGSISMLTLGALHEIKTADLVLADKLVPEQVLKLIPEKTQLFIARKFPGNAERAQQELLELAIDGLKKNLKVVRLKQGDPYIFGRGGEEYLYFQAKGYNPLVLPGISSALSSTVVAGIPATQRDIADQVLICTGTGRRGSLPENFPEYLPTRTTIFLMALHRAELLVDELVNKRNWNYNAPTAIIERASCPDQRVTRTKLGDLADVVKEIGSRPPGLIVIGDSVNALINNNDNLGGREKVNEDQLYTINEGYNELYPALDTIIAKLSL</sequence>
<keyword evidence="4" id="KW-0028">Amino-acid biosynthesis</keyword>
<comment type="similarity">
    <text evidence="1 11">Belongs to the precorrin methyltransferase family.</text>
</comment>
<dbReference type="AlphaFoldDB" id="A0A376B3V1"/>
<dbReference type="Gene3D" id="3.40.50.720">
    <property type="entry name" value="NAD(P)-binding Rossmann-like Domain"/>
    <property type="match status" value="1"/>
</dbReference>
<evidence type="ECO:0000256" key="7">
    <source>
        <dbReference type="ARBA" id="ARBA00023167"/>
    </source>
</evidence>
<dbReference type="SUPFAM" id="SSF75615">
    <property type="entry name" value="Siroheme synthase middle domains-like"/>
    <property type="match status" value="1"/>
</dbReference>
<dbReference type="EC" id="2.1.1.107" evidence="2"/>
<evidence type="ECO:0000256" key="8">
    <source>
        <dbReference type="ARBA" id="ARBA00023244"/>
    </source>
</evidence>
<dbReference type="GO" id="GO:0009086">
    <property type="term" value="P:methionine biosynthetic process"/>
    <property type="evidence" value="ECO:0007669"/>
    <property type="project" value="UniProtKB-KW"/>
</dbReference>